<feature type="region of interest" description="Disordered" evidence="1">
    <location>
        <begin position="1"/>
        <end position="27"/>
    </location>
</feature>
<evidence type="ECO:0008006" key="4">
    <source>
        <dbReference type="Google" id="ProtNLM"/>
    </source>
</evidence>
<evidence type="ECO:0000313" key="2">
    <source>
        <dbReference type="EMBL" id="KWX11611.1"/>
    </source>
</evidence>
<reference evidence="2 3" key="1">
    <citation type="journal article" date="2015" name="Mol. Biochem. Parasitol.">
        <title>Identification of polymorphic genes for use in assemblage B genotyping assays through comparative genomics of multiple assemblage B Giardia duodenalis isolates.</title>
        <authorList>
            <person name="Wielinga C."/>
            <person name="Thompson R.C."/>
            <person name="Monis P."/>
            <person name="Ryan U."/>
        </authorList>
    </citation>
    <scope>NUCLEOTIDE SEQUENCE [LARGE SCALE GENOMIC DNA]</scope>
    <source>
        <strain evidence="2 3">BAH15c1</strain>
    </source>
</reference>
<dbReference type="AlphaFoldDB" id="A0A132NNQ5"/>
<evidence type="ECO:0000313" key="3">
    <source>
        <dbReference type="Proteomes" id="UP000070089"/>
    </source>
</evidence>
<dbReference type="Proteomes" id="UP000070089">
    <property type="component" value="Unassembled WGS sequence"/>
</dbReference>
<accession>A0A132NNQ5</accession>
<name>A0A132NNQ5_GIAIN</name>
<comment type="caution">
    <text evidence="2">The sequence shown here is derived from an EMBL/GenBank/DDBJ whole genome shotgun (WGS) entry which is preliminary data.</text>
</comment>
<dbReference type="VEuPathDB" id="GiardiaDB:QR46_4427"/>
<sequence length="584" mass="64667">MGSSQKRATFQRKRTKVGHQPAKPANYTDTSVSFKRINMIQQSITMDKSKEIYLSARHQTVGTLISQMKNSSVLTRREAILALHGLCTQHGARFAYDKGVEVADACLNSILDSDTKVRKLAGDILLLIASLSPCVISALGRVFSLKLELAFGSLSDSIVIDALRLVQTPVIEGLDDSILRLFPSLLRKPSLLDATSLALRNYLAGLQLVKSDLSRASPWVALADLWADELRDTGSADIRHPAFVESLLPCVDALLDVLLDIDEDCIFSWQSDDAKKHALKYFNILYTLYVVLKVLPQSIDSNPEFTARASRFLSVFPVSAVSFTDIAARSLAQVFNLLIIYVAIHFGLFEKLFQADVLNRHSDLTRNTSFTSLASCLSASPVGNKRNVPTSTPEEQLAAWISTLTEISSNIGDSLSHLETHIKGVLPISLSSIYVDFTCAVCQLLQYSKFSSLSTLRELLLFAPISCKRQIITRCLEYAQTAMESSHLDCLDVLSAEVDHLITLGIQELCRRPAQGIELWKLTYQLAVQRRRIGVPFSEQLLTTLNTFLSIEIKGKIISTVAIIESSYDPQCKERVLHLLASSQ</sequence>
<proteinExistence type="predicted"/>
<gene>
    <name evidence="2" type="ORF">QR46_4427</name>
</gene>
<protein>
    <recommendedName>
        <fullName evidence="4">Pre-rRNA-processing protein Ipi1 N-terminal domain-containing protein</fullName>
    </recommendedName>
</protein>
<dbReference type="OrthoDB" id="361362at2759"/>
<dbReference type="SUPFAM" id="SSF48371">
    <property type="entry name" value="ARM repeat"/>
    <property type="match status" value="1"/>
</dbReference>
<dbReference type="InterPro" id="IPR016024">
    <property type="entry name" value="ARM-type_fold"/>
</dbReference>
<organism evidence="2 3">
    <name type="scientific">Giardia duodenalis assemblage B</name>
    <dbReference type="NCBI Taxonomy" id="1394984"/>
    <lineage>
        <taxon>Eukaryota</taxon>
        <taxon>Metamonada</taxon>
        <taxon>Diplomonadida</taxon>
        <taxon>Hexamitidae</taxon>
        <taxon>Giardiinae</taxon>
        <taxon>Giardia</taxon>
    </lineage>
</organism>
<evidence type="ECO:0000256" key="1">
    <source>
        <dbReference type="SAM" id="MobiDB-lite"/>
    </source>
</evidence>
<dbReference type="EMBL" id="JXTI01000170">
    <property type="protein sequence ID" value="KWX11611.1"/>
    <property type="molecule type" value="Genomic_DNA"/>
</dbReference>